<evidence type="ECO:0000313" key="1">
    <source>
        <dbReference type="EMBL" id="MBC3911245.1"/>
    </source>
</evidence>
<protein>
    <submittedName>
        <fullName evidence="1">Uncharacterized protein</fullName>
    </submittedName>
</protein>
<organism evidence="1 2">
    <name type="scientific">Undibacterium umbellatum</name>
    <dbReference type="NCBI Taxonomy" id="2762300"/>
    <lineage>
        <taxon>Bacteria</taxon>
        <taxon>Pseudomonadati</taxon>
        <taxon>Pseudomonadota</taxon>
        <taxon>Betaproteobacteria</taxon>
        <taxon>Burkholderiales</taxon>
        <taxon>Oxalobacteraceae</taxon>
        <taxon>Undibacterium</taxon>
    </lineage>
</organism>
<reference evidence="1 2" key="1">
    <citation type="submission" date="2020-08" db="EMBL/GenBank/DDBJ databases">
        <title>Novel species isolated from subtropical streams in China.</title>
        <authorList>
            <person name="Lu H."/>
        </authorList>
    </citation>
    <scope>NUCLEOTIDE SEQUENCE [LARGE SCALE GENOMIC DNA]</scope>
    <source>
        <strain evidence="1 2">NL8W</strain>
    </source>
</reference>
<dbReference type="Proteomes" id="UP000646911">
    <property type="component" value="Unassembled WGS sequence"/>
</dbReference>
<gene>
    <name evidence="1" type="ORF">H8L47_27165</name>
</gene>
<sequence>MNKSVPIITLGAAVLATTMFFGRSWHSNAAVPASPTANVVTASSASIPAVSSTPDELIFMAGNEDHSGLQAAPEAEKFSTHLLEDPAALSQYLTPAQHKQTLATLKNKHCLSPKITLYSKLGMAEKLLVSDCYYLKETGDGNVDPYYDTSYGIMLSVTLGGVFELKGVKNMSDLYETSALVAVTNLKKDGHLQLWLDADICEPAMLEAGAIATPENCKTTGIIDIANAQMQVTKK</sequence>
<dbReference type="EMBL" id="JACOFX010000027">
    <property type="protein sequence ID" value="MBC3911245.1"/>
    <property type="molecule type" value="Genomic_DNA"/>
</dbReference>
<accession>A0ABR6ZIS3</accession>
<evidence type="ECO:0000313" key="2">
    <source>
        <dbReference type="Proteomes" id="UP000646911"/>
    </source>
</evidence>
<proteinExistence type="predicted"/>
<keyword evidence="2" id="KW-1185">Reference proteome</keyword>
<name>A0ABR6ZIS3_9BURK</name>
<dbReference type="RefSeq" id="WP_186956955.1">
    <property type="nucleotide sequence ID" value="NZ_JACOFX010000027.1"/>
</dbReference>
<comment type="caution">
    <text evidence="1">The sequence shown here is derived from an EMBL/GenBank/DDBJ whole genome shotgun (WGS) entry which is preliminary data.</text>
</comment>